<keyword evidence="1" id="KW-0472">Membrane</keyword>
<reference evidence="2" key="1">
    <citation type="submission" date="2020-12" db="EMBL/GenBank/DDBJ databases">
        <title>Enhanced detection system for hospital associated transmission using whole genome sequencing surveillance.</title>
        <authorList>
            <person name="Harrison L.H."/>
            <person name="Van Tyne D."/>
            <person name="Marsh J.W."/>
            <person name="Griffith M.P."/>
            <person name="Snyder D.J."/>
            <person name="Cooper V.S."/>
            <person name="Mustapha M."/>
        </authorList>
    </citation>
    <scope>NUCLEOTIDE SEQUENCE</scope>
    <source>
        <strain evidence="2">PSB00042</strain>
    </source>
</reference>
<evidence type="ECO:0000256" key="1">
    <source>
        <dbReference type="SAM" id="Phobius"/>
    </source>
</evidence>
<evidence type="ECO:0000313" key="3">
    <source>
        <dbReference type="Proteomes" id="UP000637061"/>
    </source>
</evidence>
<dbReference type="Proteomes" id="UP000637061">
    <property type="component" value="Unassembled WGS sequence"/>
</dbReference>
<gene>
    <name evidence="2" type="ORF">JEU22_04650</name>
</gene>
<evidence type="ECO:0000313" key="2">
    <source>
        <dbReference type="EMBL" id="MBI6883194.1"/>
    </source>
</evidence>
<keyword evidence="1" id="KW-0812">Transmembrane</keyword>
<accession>A0A8I1JJ33</accession>
<keyword evidence="1" id="KW-1133">Transmembrane helix</keyword>
<name>A0A8I1JJ33_PSEPU</name>
<feature type="transmembrane region" description="Helical" evidence="1">
    <location>
        <begin position="12"/>
        <end position="31"/>
    </location>
</feature>
<dbReference type="RefSeq" id="WP_198746808.1">
    <property type="nucleotide sequence ID" value="NZ_JAEHTE010000002.1"/>
</dbReference>
<evidence type="ECO:0008006" key="4">
    <source>
        <dbReference type="Google" id="ProtNLM"/>
    </source>
</evidence>
<comment type="caution">
    <text evidence="2">The sequence shown here is derived from an EMBL/GenBank/DDBJ whole genome shotgun (WGS) entry which is preliminary data.</text>
</comment>
<proteinExistence type="predicted"/>
<organism evidence="2 3">
    <name type="scientific">Pseudomonas putida</name>
    <name type="common">Arthrobacter siderocapsulatus</name>
    <dbReference type="NCBI Taxonomy" id="303"/>
    <lineage>
        <taxon>Bacteria</taxon>
        <taxon>Pseudomonadati</taxon>
        <taxon>Pseudomonadota</taxon>
        <taxon>Gammaproteobacteria</taxon>
        <taxon>Pseudomonadales</taxon>
        <taxon>Pseudomonadaceae</taxon>
        <taxon>Pseudomonas</taxon>
    </lineage>
</organism>
<protein>
    <recommendedName>
        <fullName evidence="4">Band 7 domain-containing protein</fullName>
    </recommendedName>
</protein>
<dbReference type="EMBL" id="JAEHTE010000002">
    <property type="protein sequence ID" value="MBI6883194.1"/>
    <property type="molecule type" value="Genomic_DNA"/>
</dbReference>
<dbReference type="AlphaFoldDB" id="A0A8I1JJ33"/>
<sequence>MSPFKKFLKSPWFPGAILALPLIPVAVIAYATHGYVTTKPGYESVIVMEPSYLPKGYKFTADTAGTHLHILNPRGIPIQKHQDLVERRIEVVSRDGKSLNVDVRVKVFVDLPVQLVRFGGESWYADAVAPMIRETAKKAAGKIYAAQLENPDSTDASIFGILMAMPLIEELNDKKVGITVKDVCLVVEGKPGICD</sequence>